<dbReference type="EMBL" id="CP025614">
    <property type="protein sequence ID" value="AUN33724.1"/>
    <property type="molecule type" value="Genomic_DNA"/>
</dbReference>
<organism evidence="2 3">
    <name type="scientific">Niveispirillum cyanobacteriorum</name>
    <dbReference type="NCBI Taxonomy" id="1612173"/>
    <lineage>
        <taxon>Bacteria</taxon>
        <taxon>Pseudomonadati</taxon>
        <taxon>Pseudomonadota</taxon>
        <taxon>Alphaproteobacteria</taxon>
        <taxon>Rhodospirillales</taxon>
        <taxon>Azospirillaceae</taxon>
        <taxon>Niveispirillum</taxon>
    </lineage>
</organism>
<evidence type="ECO:0008006" key="4">
    <source>
        <dbReference type="Google" id="ProtNLM"/>
    </source>
</evidence>
<dbReference type="PANTHER" id="PTHR40106">
    <property type="entry name" value="INNER MEMBRANE PROTEIN RCLC"/>
    <property type="match status" value="1"/>
</dbReference>
<dbReference type="KEGG" id="ncb:C0V82_25240"/>
<name>A0A2K9NKY5_9PROT</name>
<reference evidence="2 3" key="1">
    <citation type="submission" date="2017-12" db="EMBL/GenBank/DDBJ databases">
        <title>Genomes of bacteria within cyanobacterial aggregates.</title>
        <authorList>
            <person name="Cai H."/>
        </authorList>
    </citation>
    <scope>NUCLEOTIDE SEQUENCE [LARGE SCALE GENOMIC DNA]</scope>
    <source>
        <strain evidence="2 3">TH16</strain>
        <plasmid evidence="2 3">unnamed2</plasmid>
    </source>
</reference>
<feature type="transmembrane region" description="Helical" evidence="1">
    <location>
        <begin position="71"/>
        <end position="96"/>
    </location>
</feature>
<dbReference type="Pfam" id="PF04224">
    <property type="entry name" value="DUF417"/>
    <property type="match status" value="1"/>
</dbReference>
<keyword evidence="1" id="KW-0472">Membrane</keyword>
<dbReference type="PANTHER" id="PTHR40106:SF1">
    <property type="entry name" value="INNER MEMBRANE PROTEIN RCLC"/>
    <property type="match status" value="1"/>
</dbReference>
<evidence type="ECO:0000256" key="1">
    <source>
        <dbReference type="SAM" id="Phobius"/>
    </source>
</evidence>
<gene>
    <name evidence="2" type="ORF">C0V82_25240</name>
</gene>
<keyword evidence="2" id="KW-0614">Plasmid</keyword>
<feature type="transmembrane region" description="Helical" evidence="1">
    <location>
        <begin position="32"/>
        <end position="51"/>
    </location>
</feature>
<proteinExistence type="predicted"/>
<dbReference type="AlphaFoldDB" id="A0A2K9NKY5"/>
<protein>
    <recommendedName>
        <fullName evidence="4">DUF417 domain-containing protein</fullName>
    </recommendedName>
</protein>
<sequence>MMVDVARPGGAAMTAIDTALNRLPGPSAAIQALRWSMVFIFAMFGIAKFAAYEAEGVARIAEHYWLFAWMYPLWGVQGASNAIGVLELSAGVFIALGAWSHRAGLLGGVMGIATFLVTLSFSIGANLWQKDYGFPFMGSLAQFLFKDVVLLAACFALALDAGHRLAQTKKGAA</sequence>
<geneLocation type="plasmid" evidence="2 3">
    <name>unnamed2</name>
</geneLocation>
<keyword evidence="1" id="KW-1133">Transmembrane helix</keyword>
<feature type="transmembrane region" description="Helical" evidence="1">
    <location>
        <begin position="140"/>
        <end position="159"/>
    </location>
</feature>
<accession>A0A2K9NKY5</accession>
<feature type="transmembrane region" description="Helical" evidence="1">
    <location>
        <begin position="103"/>
        <end position="128"/>
    </location>
</feature>
<dbReference type="InterPro" id="IPR007339">
    <property type="entry name" value="RclC-like"/>
</dbReference>
<dbReference type="GO" id="GO:0005886">
    <property type="term" value="C:plasma membrane"/>
    <property type="evidence" value="ECO:0007669"/>
    <property type="project" value="TreeGrafter"/>
</dbReference>
<evidence type="ECO:0000313" key="3">
    <source>
        <dbReference type="Proteomes" id="UP000234752"/>
    </source>
</evidence>
<keyword evidence="3" id="KW-1185">Reference proteome</keyword>
<evidence type="ECO:0000313" key="2">
    <source>
        <dbReference type="EMBL" id="AUN33724.1"/>
    </source>
</evidence>
<keyword evidence="1" id="KW-0812">Transmembrane</keyword>
<dbReference type="Proteomes" id="UP000234752">
    <property type="component" value="Plasmid unnamed2"/>
</dbReference>
<dbReference type="GO" id="GO:1901530">
    <property type="term" value="P:response to hypochlorite"/>
    <property type="evidence" value="ECO:0007669"/>
    <property type="project" value="TreeGrafter"/>
</dbReference>